<dbReference type="GO" id="GO:0016757">
    <property type="term" value="F:glycosyltransferase activity"/>
    <property type="evidence" value="ECO:0007669"/>
    <property type="project" value="UniProtKB-KW"/>
</dbReference>
<protein>
    <submittedName>
        <fullName evidence="2">Glycosyltransferase</fullName>
        <ecNumber evidence="2">2.4.-.-</ecNumber>
    </submittedName>
</protein>
<dbReference type="Proteomes" id="UP001324993">
    <property type="component" value="Chromosome"/>
</dbReference>
<proteinExistence type="predicted"/>
<dbReference type="EC" id="2.4.-.-" evidence="2"/>
<evidence type="ECO:0000256" key="1">
    <source>
        <dbReference type="ARBA" id="ARBA00022679"/>
    </source>
</evidence>
<dbReference type="EMBL" id="CP138858">
    <property type="protein sequence ID" value="WPJ97373.1"/>
    <property type="molecule type" value="Genomic_DNA"/>
</dbReference>
<dbReference type="Gene3D" id="3.40.50.2000">
    <property type="entry name" value="Glycogen Phosphorylase B"/>
    <property type="match status" value="2"/>
</dbReference>
<dbReference type="PANTHER" id="PTHR46401:SF2">
    <property type="entry name" value="GLYCOSYLTRANSFERASE WBBK-RELATED"/>
    <property type="match status" value="1"/>
</dbReference>
<dbReference type="SUPFAM" id="SSF53756">
    <property type="entry name" value="UDP-Glycosyltransferase/glycogen phosphorylase"/>
    <property type="match status" value="1"/>
</dbReference>
<dbReference type="RefSeq" id="WP_319834217.1">
    <property type="nucleotide sequence ID" value="NZ_CP138858.1"/>
</dbReference>
<gene>
    <name evidence="2" type="ORF">SH580_06580</name>
</gene>
<organism evidence="2 3">
    <name type="scientific">Coraliomargarita algicola</name>
    <dbReference type="NCBI Taxonomy" id="3092156"/>
    <lineage>
        <taxon>Bacteria</taxon>
        <taxon>Pseudomonadati</taxon>
        <taxon>Verrucomicrobiota</taxon>
        <taxon>Opitutia</taxon>
        <taxon>Puniceicoccales</taxon>
        <taxon>Coraliomargaritaceae</taxon>
        <taxon>Coraliomargarita</taxon>
    </lineage>
</organism>
<dbReference type="Pfam" id="PF13692">
    <property type="entry name" value="Glyco_trans_1_4"/>
    <property type="match status" value="1"/>
</dbReference>
<evidence type="ECO:0000313" key="3">
    <source>
        <dbReference type="Proteomes" id="UP001324993"/>
    </source>
</evidence>
<keyword evidence="1 2" id="KW-0808">Transferase</keyword>
<keyword evidence="2" id="KW-0328">Glycosyltransferase</keyword>
<name>A0ABZ0RQI7_9BACT</name>
<evidence type="ECO:0000313" key="2">
    <source>
        <dbReference type="EMBL" id="WPJ97373.1"/>
    </source>
</evidence>
<accession>A0ABZ0RQI7</accession>
<dbReference type="PANTHER" id="PTHR46401">
    <property type="entry name" value="GLYCOSYLTRANSFERASE WBBK-RELATED"/>
    <property type="match status" value="1"/>
</dbReference>
<reference evidence="2 3" key="1">
    <citation type="submission" date="2023-11" db="EMBL/GenBank/DDBJ databases">
        <title>Coraliomargarita sp. nov., isolated from marine algae.</title>
        <authorList>
            <person name="Lee J.K."/>
            <person name="Baek J.H."/>
            <person name="Kim J.M."/>
            <person name="Choi D.G."/>
            <person name="Jeon C.O."/>
        </authorList>
    </citation>
    <scope>NUCLEOTIDE SEQUENCE [LARGE SCALE GENOMIC DNA]</scope>
    <source>
        <strain evidence="2 3">J2-16</strain>
    </source>
</reference>
<sequence>MSTKIKLKILVLGQAPLSKTLNRERFFLELLSHSYDNVVYHSVEIHKGIILRSYRKICRMLEKDVDLLRIPYNERNNVNQIIAEEAPDCILSLSSLITGRISNFRQVVTWADAVFSNIIGLYDNYKKLDPLSLAFGHQLERRAIQRSQIFATTSTWSSQIAQSTYCKKMNKVNIATIPRCAILPTLPEYTQRHFEDKETLNLLLITSDWERKGGDYVLNLSKLLISNGIEHRLHIIGDCPTHIEKKPHITGYGYLNKSDPNDWKLWMSIMNMIHYSLLFSFADFTPNTIYESYAFGVPVMANRIGATPEMVVDSRSGYLIQNIDNMNQLITQLEPLLLERKQWAEQSSYCRKLYETRYSDSALLENLQNAIIECTKTV</sequence>
<keyword evidence="3" id="KW-1185">Reference proteome</keyword>